<evidence type="ECO:0000256" key="1">
    <source>
        <dbReference type="ARBA" id="ARBA00001947"/>
    </source>
</evidence>
<evidence type="ECO:0000256" key="3">
    <source>
        <dbReference type="ARBA" id="ARBA00022722"/>
    </source>
</evidence>
<keyword evidence="6" id="KW-0378">Hydrolase</keyword>
<keyword evidence="5" id="KW-0255">Endonuclease</keyword>
<accession>A0ABX0RZ46</accession>
<dbReference type="PANTHER" id="PTHR12553">
    <property type="entry name" value="ZINC PHOSPHODIESTERASE ELAC PROTEIN 2"/>
    <property type="match status" value="1"/>
</dbReference>
<keyword evidence="2" id="KW-0819">tRNA processing</keyword>
<keyword evidence="3" id="KW-0540">Nuclease</keyword>
<comment type="cofactor">
    <cofactor evidence="1">
        <name>Zn(2+)</name>
        <dbReference type="ChEBI" id="CHEBI:29105"/>
    </cofactor>
</comment>
<dbReference type="PANTHER" id="PTHR12553:SF49">
    <property type="entry name" value="ZINC PHOSPHODIESTERASE ELAC PROTEIN 2"/>
    <property type="match status" value="1"/>
</dbReference>
<gene>
    <name evidence="8" type="ORF">BU61_5418</name>
</gene>
<dbReference type="EMBL" id="PGGH01022490">
    <property type="protein sequence ID" value="NIG58147.1"/>
    <property type="molecule type" value="Genomic_DNA"/>
</dbReference>
<organism evidence="8 9">
    <name type="scientific">Pontoporia blainvillei</name>
    <name type="common">Franciscana</name>
    <name type="synonym">Delphinus blainvillei</name>
    <dbReference type="NCBI Taxonomy" id="48723"/>
    <lineage>
        <taxon>Eukaryota</taxon>
        <taxon>Metazoa</taxon>
        <taxon>Chordata</taxon>
        <taxon>Craniata</taxon>
        <taxon>Vertebrata</taxon>
        <taxon>Euteleostomi</taxon>
        <taxon>Mammalia</taxon>
        <taxon>Eutheria</taxon>
        <taxon>Laurasiatheria</taxon>
        <taxon>Artiodactyla</taxon>
        <taxon>Whippomorpha</taxon>
        <taxon>Cetacea</taxon>
        <taxon>Odontoceti</taxon>
        <taxon>Pontoporiidae</taxon>
        <taxon>Pontoporia</taxon>
    </lineage>
</organism>
<evidence type="ECO:0000256" key="5">
    <source>
        <dbReference type="ARBA" id="ARBA00022759"/>
    </source>
</evidence>
<keyword evidence="9" id="KW-1185">Reference proteome</keyword>
<sequence>MKKGNFLVLKAKELGLPVGTAAIAPIIAAVKDGKSVTFEGREILPEEICTAPDPRVTFVVVECPDEGFIQPLCENATLRSFQGKAEAPVALVVHMTPEHVLLDSRYQQWMERFGPDTQHLVLNEHCESVHNLRSHKIQTQLSLIHPGIFPPLASLRPQEGGLAPCVPLVRGQCLLKYQLRPRREWQRDAVMTCDPEEFIAEALELPNFQESVQEYRKTVQDGPAPAEKRGRYPEVVFLGTGSAIPMKIRNVSSTLINIRY</sequence>
<evidence type="ECO:0000313" key="9">
    <source>
        <dbReference type="Proteomes" id="UP001165941"/>
    </source>
</evidence>
<dbReference type="InterPro" id="IPR047151">
    <property type="entry name" value="RNZ2-like"/>
</dbReference>
<reference evidence="8" key="1">
    <citation type="submission" date="2018-05" db="EMBL/GenBank/DDBJ databases">
        <authorList>
            <person name="Pedro S.L.S."/>
            <person name="Freitas R.C."/>
            <person name="Barreto A.S."/>
            <person name="Lima A.O.S."/>
        </authorList>
    </citation>
    <scope>NUCLEOTIDE SEQUENCE</scope>
    <source>
        <strain evidence="8">BP203</strain>
        <tissue evidence="8">Muscle</tissue>
    </source>
</reference>
<protein>
    <submittedName>
        <fullName evidence="8">ElaC-like</fullName>
    </submittedName>
</protein>
<evidence type="ECO:0000256" key="4">
    <source>
        <dbReference type="ARBA" id="ARBA00022723"/>
    </source>
</evidence>
<evidence type="ECO:0000256" key="7">
    <source>
        <dbReference type="ARBA" id="ARBA00022833"/>
    </source>
</evidence>
<keyword evidence="7" id="KW-0862">Zinc</keyword>
<name>A0ABX0RZ46_PONBL</name>
<comment type="caution">
    <text evidence="8">The sequence shown here is derived from an EMBL/GenBank/DDBJ whole genome shotgun (WGS) entry which is preliminary data.</text>
</comment>
<evidence type="ECO:0000256" key="6">
    <source>
        <dbReference type="ARBA" id="ARBA00022801"/>
    </source>
</evidence>
<dbReference type="Proteomes" id="UP001165941">
    <property type="component" value="Unassembled WGS sequence"/>
</dbReference>
<keyword evidence="4" id="KW-0479">Metal-binding</keyword>
<evidence type="ECO:0000256" key="2">
    <source>
        <dbReference type="ARBA" id="ARBA00022694"/>
    </source>
</evidence>
<evidence type="ECO:0000313" key="8">
    <source>
        <dbReference type="EMBL" id="NIG58147.1"/>
    </source>
</evidence>
<proteinExistence type="predicted"/>